<evidence type="ECO:0000313" key="1">
    <source>
        <dbReference type="EMBL" id="SOR61781.1"/>
    </source>
</evidence>
<dbReference type="Proteomes" id="UP000234460">
    <property type="component" value="Chromosome LMANV2"/>
</dbReference>
<evidence type="ECO:0000313" key="2">
    <source>
        <dbReference type="Proteomes" id="UP000234460"/>
    </source>
</evidence>
<protein>
    <submittedName>
        <fullName evidence="1">Uncharacterized protein</fullName>
    </submittedName>
</protein>
<dbReference type="AlphaFoldDB" id="A0AAQ1NYQ3"/>
<gene>
    <name evidence="1" type="ORF">LMANV2_330133</name>
</gene>
<sequence>MYSDVFYAQTKFLCAPPTSKGHGTAMYDRTEVCFETFYGRRKLDPTKVRKCTTGKIIGSKRSLMETKLKSSGVRSPPVLHDNPLEEMYGDDIEEHMTMGVVFLKWVNAQISDQPSKPK</sequence>
<comment type="caution">
    <text evidence="1">The sequence shown here is derived from an EMBL/GenBank/DDBJ whole genome shotgun (WGS) entry which is preliminary data.</text>
</comment>
<dbReference type="EMBL" id="OEJX01000027">
    <property type="protein sequence ID" value="SOR61781.1"/>
    <property type="molecule type" value="Genomic_DNA"/>
</dbReference>
<accession>A0AAQ1NYQ3</accession>
<proteinExistence type="predicted"/>
<organism evidence="1 2">
    <name type="scientific">Leptospira interrogans serovar Manilae</name>
    <dbReference type="NCBI Taxonomy" id="214675"/>
    <lineage>
        <taxon>Bacteria</taxon>
        <taxon>Pseudomonadati</taxon>
        <taxon>Spirochaetota</taxon>
        <taxon>Spirochaetia</taxon>
        <taxon>Leptospirales</taxon>
        <taxon>Leptospiraceae</taxon>
        <taxon>Leptospira</taxon>
    </lineage>
</organism>
<dbReference type="RefSeq" id="WP_033108646.1">
    <property type="nucleotide sequence ID" value="NZ_CP011931.1"/>
</dbReference>
<name>A0AAQ1NYQ3_LEPIR</name>
<reference evidence="1 2" key="1">
    <citation type="submission" date="2017-11" db="EMBL/GenBank/DDBJ databases">
        <authorList>
            <person name="Lechat P."/>
        </authorList>
    </citation>
    <scope>NUCLEOTIDE SEQUENCE [LARGE SCALE GENOMIC DNA]</scope>
    <source>
        <strain evidence="1">L495</strain>
    </source>
</reference>